<protein>
    <submittedName>
        <fullName evidence="1">Uncharacterized protein</fullName>
    </submittedName>
</protein>
<dbReference type="Proteomes" id="UP001597178">
    <property type="component" value="Unassembled WGS sequence"/>
</dbReference>
<organism evidence="1 2">
    <name type="scientific">Lentibacillus salinarum</name>
    <dbReference type="NCBI Taxonomy" id="446820"/>
    <lineage>
        <taxon>Bacteria</taxon>
        <taxon>Bacillati</taxon>
        <taxon>Bacillota</taxon>
        <taxon>Bacilli</taxon>
        <taxon>Bacillales</taxon>
        <taxon>Bacillaceae</taxon>
        <taxon>Lentibacillus</taxon>
    </lineage>
</organism>
<name>A0ABW3ZX95_9BACI</name>
<proteinExistence type="predicted"/>
<evidence type="ECO:0000313" key="2">
    <source>
        <dbReference type="Proteomes" id="UP001597178"/>
    </source>
</evidence>
<keyword evidence="2" id="KW-1185">Reference proteome</keyword>
<dbReference type="RefSeq" id="WP_382401797.1">
    <property type="nucleotide sequence ID" value="NZ_JBHTNH010000028.1"/>
</dbReference>
<comment type="caution">
    <text evidence="1">The sequence shown here is derived from an EMBL/GenBank/DDBJ whole genome shotgun (WGS) entry which is preliminary data.</text>
</comment>
<evidence type="ECO:0000313" key="1">
    <source>
        <dbReference type="EMBL" id="MFD1362853.1"/>
    </source>
</evidence>
<sequence length="45" mass="5396">MTFNFLMLELRKMNWREYLQSNNPAAAALLYTAEERIQVRGVKYD</sequence>
<accession>A0ABW3ZX95</accession>
<reference evidence="2" key="1">
    <citation type="journal article" date="2019" name="Int. J. Syst. Evol. Microbiol.">
        <title>The Global Catalogue of Microorganisms (GCM) 10K type strain sequencing project: providing services to taxonomists for standard genome sequencing and annotation.</title>
        <authorList>
            <consortium name="The Broad Institute Genomics Platform"/>
            <consortium name="The Broad Institute Genome Sequencing Center for Infectious Disease"/>
            <person name="Wu L."/>
            <person name="Ma J."/>
        </authorList>
    </citation>
    <scope>NUCLEOTIDE SEQUENCE [LARGE SCALE GENOMIC DNA]</scope>
    <source>
        <strain evidence="2">CCUG 54822</strain>
    </source>
</reference>
<dbReference type="EMBL" id="JBHTNH010000028">
    <property type="protein sequence ID" value="MFD1362853.1"/>
    <property type="molecule type" value="Genomic_DNA"/>
</dbReference>
<gene>
    <name evidence="1" type="ORF">ACFQ4A_14435</name>
</gene>